<dbReference type="SMART" id="SM00432">
    <property type="entry name" value="MADS"/>
    <property type="match status" value="1"/>
</dbReference>
<accession>A0ABM0YRM7</accession>
<keyword evidence="5" id="KW-0539">Nucleus</keyword>
<keyword evidence="4" id="KW-0804">Transcription</keyword>
<gene>
    <name evidence="9" type="primary">LOC104781833</name>
</gene>
<keyword evidence="8" id="KW-1185">Reference proteome</keyword>
<evidence type="ECO:0000256" key="6">
    <source>
        <dbReference type="SAM" id="MobiDB-lite"/>
    </source>
</evidence>
<feature type="compositionally biased region" description="Polar residues" evidence="6">
    <location>
        <begin position="207"/>
        <end position="216"/>
    </location>
</feature>
<dbReference type="Pfam" id="PF00319">
    <property type="entry name" value="SRF-TF"/>
    <property type="match status" value="1"/>
</dbReference>
<feature type="region of interest" description="Disordered" evidence="6">
    <location>
        <begin position="121"/>
        <end position="146"/>
    </location>
</feature>
<dbReference type="Gene3D" id="3.40.1810.10">
    <property type="entry name" value="Transcription factor, MADS-box"/>
    <property type="match status" value="1"/>
</dbReference>
<evidence type="ECO:0000256" key="2">
    <source>
        <dbReference type="ARBA" id="ARBA00023015"/>
    </source>
</evidence>
<keyword evidence="3" id="KW-0238">DNA-binding</keyword>
<dbReference type="SUPFAM" id="SSF55455">
    <property type="entry name" value="SRF-like"/>
    <property type="match status" value="1"/>
</dbReference>
<evidence type="ECO:0000313" key="9">
    <source>
        <dbReference type="RefSeq" id="XP_010504899.1"/>
    </source>
</evidence>
<dbReference type="InterPro" id="IPR036879">
    <property type="entry name" value="TF_MADSbox_sf"/>
</dbReference>
<organism evidence="8 9">
    <name type="scientific">Camelina sativa</name>
    <name type="common">False flax</name>
    <name type="synonym">Myagrum sativum</name>
    <dbReference type="NCBI Taxonomy" id="90675"/>
    <lineage>
        <taxon>Eukaryota</taxon>
        <taxon>Viridiplantae</taxon>
        <taxon>Streptophyta</taxon>
        <taxon>Embryophyta</taxon>
        <taxon>Tracheophyta</taxon>
        <taxon>Spermatophyta</taxon>
        <taxon>Magnoliopsida</taxon>
        <taxon>eudicotyledons</taxon>
        <taxon>Gunneridae</taxon>
        <taxon>Pentapetalae</taxon>
        <taxon>rosids</taxon>
        <taxon>malvids</taxon>
        <taxon>Brassicales</taxon>
        <taxon>Brassicaceae</taxon>
        <taxon>Camelineae</taxon>
        <taxon>Camelina</taxon>
    </lineage>
</organism>
<feature type="domain" description="MADS-box" evidence="7">
    <location>
        <begin position="49"/>
        <end position="109"/>
    </location>
</feature>
<evidence type="ECO:0000313" key="8">
    <source>
        <dbReference type="Proteomes" id="UP000694864"/>
    </source>
</evidence>
<dbReference type="PRINTS" id="PR00404">
    <property type="entry name" value="MADSDOMAIN"/>
</dbReference>
<dbReference type="PANTHER" id="PTHR11945:SF773">
    <property type="entry name" value="AGAMOUS-LIKE MADS-BOX PROTEIN AGL29"/>
    <property type="match status" value="1"/>
</dbReference>
<sequence>MILLFSTSITSSSHKIFFFTNVFAFFHSPKKKKKSLSLFILTVFFSKQMGRRKIKMEMVQDMNTRQVTFSKRRTGLFKKASELATLCNAELGIVVFSPGGKPFSYGKPDLDSVADRFLKEYDDNDDSDSGDEEGRGRRTRPKLKRMSERLDTLNQEIEAEKKRGEKAQEKLESAGDRRFKKSIEALTLEELNEYKDKLETVHDRVQSDASRIQASSDLVLLSNDKKSGLV</sequence>
<comment type="subcellular location">
    <subcellularLocation>
        <location evidence="1">Nucleus</location>
    </subcellularLocation>
</comment>
<dbReference type="PANTHER" id="PTHR11945">
    <property type="entry name" value="MADS BOX PROTEIN"/>
    <property type="match status" value="1"/>
</dbReference>
<dbReference type="RefSeq" id="XP_010504899.1">
    <property type="nucleotide sequence ID" value="XM_010506597.2"/>
</dbReference>
<protein>
    <submittedName>
        <fullName evidence="9">Agamous-like MADS-box protein AGL29</fullName>
    </submittedName>
</protein>
<proteinExistence type="predicted"/>
<evidence type="ECO:0000259" key="7">
    <source>
        <dbReference type="PROSITE" id="PS50066"/>
    </source>
</evidence>
<dbReference type="InterPro" id="IPR002100">
    <property type="entry name" value="TF_MADSbox"/>
</dbReference>
<feature type="compositionally biased region" description="Acidic residues" evidence="6">
    <location>
        <begin position="122"/>
        <end position="131"/>
    </location>
</feature>
<reference evidence="8" key="1">
    <citation type="journal article" date="2014" name="Nat. Commun.">
        <title>The emerging biofuel crop Camelina sativa retains a highly undifferentiated hexaploid genome structure.</title>
        <authorList>
            <person name="Kagale S."/>
            <person name="Koh C."/>
            <person name="Nixon J."/>
            <person name="Bollina V."/>
            <person name="Clarke W.E."/>
            <person name="Tuteja R."/>
            <person name="Spillane C."/>
            <person name="Robinson S.J."/>
            <person name="Links M.G."/>
            <person name="Clarke C."/>
            <person name="Higgins E.E."/>
            <person name="Huebert T."/>
            <person name="Sharpe A.G."/>
            <person name="Parkin I.A."/>
        </authorList>
    </citation>
    <scope>NUCLEOTIDE SEQUENCE [LARGE SCALE GENOMIC DNA]</scope>
    <source>
        <strain evidence="8">cv. DH55</strain>
    </source>
</reference>
<dbReference type="Proteomes" id="UP000694864">
    <property type="component" value="Chromosome 4"/>
</dbReference>
<feature type="region of interest" description="Disordered" evidence="6">
    <location>
        <begin position="206"/>
        <end position="230"/>
    </location>
</feature>
<evidence type="ECO:0000256" key="5">
    <source>
        <dbReference type="ARBA" id="ARBA00023242"/>
    </source>
</evidence>
<evidence type="ECO:0000256" key="4">
    <source>
        <dbReference type="ARBA" id="ARBA00023163"/>
    </source>
</evidence>
<name>A0ABM0YRM7_CAMSA</name>
<dbReference type="PROSITE" id="PS50066">
    <property type="entry name" value="MADS_BOX_2"/>
    <property type="match status" value="1"/>
</dbReference>
<reference evidence="9" key="2">
    <citation type="submission" date="2025-08" db="UniProtKB">
        <authorList>
            <consortium name="RefSeq"/>
        </authorList>
    </citation>
    <scope>IDENTIFICATION</scope>
    <source>
        <tissue evidence="9">Leaf</tissue>
    </source>
</reference>
<dbReference type="GeneID" id="104781833"/>
<evidence type="ECO:0000256" key="3">
    <source>
        <dbReference type="ARBA" id="ARBA00023125"/>
    </source>
</evidence>
<keyword evidence="2" id="KW-0805">Transcription regulation</keyword>
<evidence type="ECO:0000256" key="1">
    <source>
        <dbReference type="ARBA" id="ARBA00004123"/>
    </source>
</evidence>